<evidence type="ECO:0000313" key="3">
    <source>
        <dbReference type="Proteomes" id="UP000197138"/>
    </source>
</evidence>
<evidence type="ECO:0000313" key="2">
    <source>
        <dbReference type="EMBL" id="OWM82691.1"/>
    </source>
</evidence>
<feature type="region of interest" description="Disordered" evidence="1">
    <location>
        <begin position="1"/>
        <end position="99"/>
    </location>
</feature>
<protein>
    <submittedName>
        <fullName evidence="2">Uncharacterized protein</fullName>
    </submittedName>
</protein>
<accession>A0A218XDX5</accession>
<dbReference type="Proteomes" id="UP000197138">
    <property type="component" value="Unassembled WGS sequence"/>
</dbReference>
<gene>
    <name evidence="2" type="ORF">CDL15_Pgr024843</name>
</gene>
<name>A0A218XDX5_PUNGR</name>
<dbReference type="AlphaFoldDB" id="A0A218XDX5"/>
<comment type="caution">
    <text evidence="2">The sequence shown here is derived from an EMBL/GenBank/DDBJ whole genome shotgun (WGS) entry which is preliminary data.</text>
</comment>
<evidence type="ECO:0000256" key="1">
    <source>
        <dbReference type="SAM" id="MobiDB-lite"/>
    </source>
</evidence>
<organism evidence="2 3">
    <name type="scientific">Punica granatum</name>
    <name type="common">Pomegranate</name>
    <dbReference type="NCBI Taxonomy" id="22663"/>
    <lineage>
        <taxon>Eukaryota</taxon>
        <taxon>Viridiplantae</taxon>
        <taxon>Streptophyta</taxon>
        <taxon>Embryophyta</taxon>
        <taxon>Tracheophyta</taxon>
        <taxon>Spermatophyta</taxon>
        <taxon>Magnoliopsida</taxon>
        <taxon>eudicotyledons</taxon>
        <taxon>Gunneridae</taxon>
        <taxon>Pentapetalae</taxon>
        <taxon>rosids</taxon>
        <taxon>malvids</taxon>
        <taxon>Myrtales</taxon>
        <taxon>Lythraceae</taxon>
        <taxon>Punica</taxon>
    </lineage>
</organism>
<sequence>MQPKKGKLSAPHFGPPASYTRSSDRGSGHYSSPDNQRRIGRHGVMNNGRRARSLRKVEESHQKNKRTKNPETAELALRHYSSLSHRSTERCPIWDSKNPFSAKVTNDTSRRISGASCLSWDTSIPHGRLF</sequence>
<dbReference type="EMBL" id="MTKT01001993">
    <property type="protein sequence ID" value="OWM82691.1"/>
    <property type="molecule type" value="Genomic_DNA"/>
</dbReference>
<proteinExistence type="predicted"/>
<reference evidence="3" key="1">
    <citation type="journal article" date="2017" name="Plant J.">
        <title>The pomegranate (Punica granatum L.) genome and the genomics of punicalagin biosynthesis.</title>
        <authorList>
            <person name="Qin G."/>
            <person name="Xu C."/>
            <person name="Ming R."/>
            <person name="Tang H."/>
            <person name="Guyot R."/>
            <person name="Kramer E.M."/>
            <person name="Hu Y."/>
            <person name="Yi X."/>
            <person name="Qi Y."/>
            <person name="Xu X."/>
            <person name="Gao Z."/>
            <person name="Pan H."/>
            <person name="Jian J."/>
            <person name="Tian Y."/>
            <person name="Yue Z."/>
            <person name="Xu Y."/>
        </authorList>
    </citation>
    <scope>NUCLEOTIDE SEQUENCE [LARGE SCALE GENOMIC DNA]</scope>
    <source>
        <strain evidence="3">cv. Dabenzi</strain>
    </source>
</reference>